<accession>A0A0F9RTM1</accession>
<dbReference type="EMBL" id="LAZR01000715">
    <property type="protein sequence ID" value="KKN59780.1"/>
    <property type="molecule type" value="Genomic_DNA"/>
</dbReference>
<dbReference type="AlphaFoldDB" id="A0A0F9RTM1"/>
<evidence type="ECO:0000313" key="1">
    <source>
        <dbReference type="EMBL" id="KKN59780.1"/>
    </source>
</evidence>
<organism evidence="1">
    <name type="scientific">marine sediment metagenome</name>
    <dbReference type="NCBI Taxonomy" id="412755"/>
    <lineage>
        <taxon>unclassified sequences</taxon>
        <taxon>metagenomes</taxon>
        <taxon>ecological metagenomes</taxon>
    </lineage>
</organism>
<gene>
    <name evidence="1" type="ORF">LCGC14_0538700</name>
</gene>
<sequence>MKLNYNRNSKKIVRPKKPVARPVAFADTNMMLNGCKVMVAHPNAELAQKVAVEFRDILAYNINRARIPNLQDMWRKHFELCEKVASGEKVFEEKFD</sequence>
<protein>
    <submittedName>
        <fullName evidence="1">Uncharacterized protein</fullName>
    </submittedName>
</protein>
<proteinExistence type="predicted"/>
<comment type="caution">
    <text evidence="1">The sequence shown here is derived from an EMBL/GenBank/DDBJ whole genome shotgun (WGS) entry which is preliminary data.</text>
</comment>
<reference evidence="1" key="1">
    <citation type="journal article" date="2015" name="Nature">
        <title>Complex archaea that bridge the gap between prokaryotes and eukaryotes.</title>
        <authorList>
            <person name="Spang A."/>
            <person name="Saw J.H."/>
            <person name="Jorgensen S.L."/>
            <person name="Zaremba-Niedzwiedzka K."/>
            <person name="Martijn J."/>
            <person name="Lind A.E."/>
            <person name="van Eijk R."/>
            <person name="Schleper C."/>
            <person name="Guy L."/>
            <person name="Ettema T.J."/>
        </authorList>
    </citation>
    <scope>NUCLEOTIDE SEQUENCE</scope>
</reference>
<name>A0A0F9RTM1_9ZZZZ</name>